<organism evidence="12 13">
    <name type="scientific">Elysia crispata</name>
    <name type="common">lettuce slug</name>
    <dbReference type="NCBI Taxonomy" id="231223"/>
    <lineage>
        <taxon>Eukaryota</taxon>
        <taxon>Metazoa</taxon>
        <taxon>Spiralia</taxon>
        <taxon>Lophotrochozoa</taxon>
        <taxon>Mollusca</taxon>
        <taxon>Gastropoda</taxon>
        <taxon>Heterobranchia</taxon>
        <taxon>Euthyneura</taxon>
        <taxon>Panpulmonata</taxon>
        <taxon>Sacoglossa</taxon>
        <taxon>Placobranchoidea</taxon>
        <taxon>Plakobranchidae</taxon>
        <taxon>Elysia</taxon>
    </lineage>
</organism>
<dbReference type="PANTHER" id="PTHR11214:SF314">
    <property type="entry name" value="HEXOSYLTRANSFERASE"/>
    <property type="match status" value="1"/>
</dbReference>
<feature type="region of interest" description="Disordered" evidence="11">
    <location>
        <begin position="65"/>
        <end position="140"/>
    </location>
</feature>
<evidence type="ECO:0000256" key="3">
    <source>
        <dbReference type="ARBA" id="ARBA00022676"/>
    </source>
</evidence>
<dbReference type="GO" id="GO:0016758">
    <property type="term" value="F:hexosyltransferase activity"/>
    <property type="evidence" value="ECO:0007669"/>
    <property type="project" value="InterPro"/>
</dbReference>
<dbReference type="GO" id="GO:0006493">
    <property type="term" value="P:protein O-linked glycosylation"/>
    <property type="evidence" value="ECO:0007669"/>
    <property type="project" value="TreeGrafter"/>
</dbReference>
<accession>A0AAE0YE73</accession>
<evidence type="ECO:0000256" key="7">
    <source>
        <dbReference type="ARBA" id="ARBA00022989"/>
    </source>
</evidence>
<evidence type="ECO:0000256" key="6">
    <source>
        <dbReference type="ARBA" id="ARBA00022968"/>
    </source>
</evidence>
<keyword evidence="8 10" id="KW-0333">Golgi apparatus</keyword>
<dbReference type="InterPro" id="IPR002659">
    <property type="entry name" value="Glyco_trans_31"/>
</dbReference>
<proteinExistence type="inferred from homology"/>
<dbReference type="AlphaFoldDB" id="A0AAE0YE73"/>
<feature type="compositionally biased region" description="Polar residues" evidence="11">
    <location>
        <begin position="115"/>
        <end position="124"/>
    </location>
</feature>
<evidence type="ECO:0000256" key="1">
    <source>
        <dbReference type="ARBA" id="ARBA00004323"/>
    </source>
</evidence>
<keyword evidence="13" id="KW-1185">Reference proteome</keyword>
<evidence type="ECO:0000256" key="11">
    <source>
        <dbReference type="SAM" id="MobiDB-lite"/>
    </source>
</evidence>
<keyword evidence="9" id="KW-0472">Membrane</keyword>
<keyword evidence="5" id="KW-0812">Transmembrane</keyword>
<keyword evidence="3 10" id="KW-0328">Glycosyltransferase</keyword>
<keyword evidence="4" id="KW-0808">Transferase</keyword>
<evidence type="ECO:0000256" key="8">
    <source>
        <dbReference type="ARBA" id="ARBA00023034"/>
    </source>
</evidence>
<dbReference type="EC" id="2.4.1.-" evidence="10"/>
<dbReference type="EMBL" id="JAWDGP010006346">
    <property type="protein sequence ID" value="KAK3742597.1"/>
    <property type="molecule type" value="Genomic_DNA"/>
</dbReference>
<reference evidence="12" key="1">
    <citation type="journal article" date="2023" name="G3 (Bethesda)">
        <title>A reference genome for the long-term kleptoplast-retaining sea slug Elysia crispata morphotype clarki.</title>
        <authorList>
            <person name="Eastman K.E."/>
            <person name="Pendleton A.L."/>
            <person name="Shaikh M.A."/>
            <person name="Suttiyut T."/>
            <person name="Ogas R."/>
            <person name="Tomko P."/>
            <person name="Gavelis G."/>
            <person name="Widhalm J.R."/>
            <person name="Wisecaver J.H."/>
        </authorList>
    </citation>
    <scope>NUCLEOTIDE SEQUENCE</scope>
    <source>
        <strain evidence="12">ECLA1</strain>
    </source>
</reference>
<comment type="caution">
    <text evidence="12">The sequence shown here is derived from an EMBL/GenBank/DDBJ whole genome shotgun (WGS) entry which is preliminary data.</text>
</comment>
<gene>
    <name evidence="12" type="ORF">RRG08_023429</name>
</gene>
<evidence type="ECO:0000256" key="4">
    <source>
        <dbReference type="ARBA" id="ARBA00022679"/>
    </source>
</evidence>
<evidence type="ECO:0000256" key="5">
    <source>
        <dbReference type="ARBA" id="ARBA00022692"/>
    </source>
</evidence>
<dbReference type="Pfam" id="PF01762">
    <property type="entry name" value="Galactosyl_T"/>
    <property type="match status" value="1"/>
</dbReference>
<evidence type="ECO:0000256" key="10">
    <source>
        <dbReference type="RuleBase" id="RU363063"/>
    </source>
</evidence>
<dbReference type="Gene3D" id="3.90.550.50">
    <property type="match status" value="1"/>
</dbReference>
<comment type="subcellular location">
    <subcellularLocation>
        <location evidence="1 10">Golgi apparatus membrane</location>
        <topology evidence="1 10">Single-pass type II membrane protein</topology>
    </subcellularLocation>
</comment>
<dbReference type="Proteomes" id="UP001283361">
    <property type="component" value="Unassembled WGS sequence"/>
</dbReference>
<sequence length="483" mass="54313">MANQIGMWRLRNQMHRCFQGQLAVVLLLISLSILAFLTNHEQAPHPRQGDANIYRLTAPDITITRAQRGLLNQPRHMSGRTGKGERLGISRYQKSSSKPQSNPKLVSRRNDGGEVNTNSESKGSSGKRVNHGKPVAWGTRDNRVRGDRFRSDVSLKNDSMFINITRIRKNNLLVEKIPEERHLAQNKSVFQKSTSMINSFNHNLFIDGSDVCSGEKAVSIIIIIPSVADDFEKRKAIRRTWLGAGERNLWPRAEVSSVIKHIFLLGFRPNGDYNLVNDESEQHKDIVLADFLDTYQNLTTKVLVGLQWTTHYCPQAEMVLKVDQDTLVNVPLMARLLQDTRRSMSGASSDFVVGLKHTDPVVVREGRWLVSEKAYPLPYFPVYLYGHTYAVSAPGAATRLLEAARYFPLLAPEDAFITGFLPKATGVARLHSSAFTVCCRHLISRCEVVWNQRVALTGLDTVNLLDSVWADIVRAHCDPEAHL</sequence>
<evidence type="ECO:0000313" key="12">
    <source>
        <dbReference type="EMBL" id="KAK3742597.1"/>
    </source>
</evidence>
<keyword evidence="6" id="KW-0735">Signal-anchor</keyword>
<evidence type="ECO:0000256" key="9">
    <source>
        <dbReference type="ARBA" id="ARBA00023136"/>
    </source>
</evidence>
<feature type="compositionally biased region" description="Low complexity" evidence="11">
    <location>
        <begin position="93"/>
        <end position="104"/>
    </location>
</feature>
<keyword evidence="7" id="KW-1133">Transmembrane helix</keyword>
<evidence type="ECO:0000256" key="2">
    <source>
        <dbReference type="ARBA" id="ARBA00008661"/>
    </source>
</evidence>
<protein>
    <recommendedName>
        <fullName evidence="10">Hexosyltransferase</fullName>
        <ecNumber evidence="10">2.4.1.-</ecNumber>
    </recommendedName>
</protein>
<dbReference type="GO" id="GO:0000139">
    <property type="term" value="C:Golgi membrane"/>
    <property type="evidence" value="ECO:0007669"/>
    <property type="project" value="UniProtKB-SubCell"/>
</dbReference>
<name>A0AAE0YE73_9GAST</name>
<comment type="similarity">
    <text evidence="2 10">Belongs to the glycosyltransferase 31 family.</text>
</comment>
<evidence type="ECO:0000313" key="13">
    <source>
        <dbReference type="Proteomes" id="UP001283361"/>
    </source>
</evidence>
<dbReference type="PANTHER" id="PTHR11214">
    <property type="entry name" value="BETA-1,3-N-ACETYLGLUCOSAMINYLTRANSFERASE"/>
    <property type="match status" value="1"/>
</dbReference>